<dbReference type="AlphaFoldDB" id="A0A3Q8UA72"/>
<feature type="domain" description="NADH-Ubiquinone oxidoreductase (complex I) chain 5 N-terminal" evidence="12">
    <location>
        <begin position="39"/>
        <end position="82"/>
    </location>
</feature>
<keyword evidence="10 13" id="KW-0496">Mitochondrion</keyword>
<feature type="transmembrane region" description="Helical" evidence="10">
    <location>
        <begin position="535"/>
        <end position="553"/>
    </location>
</feature>
<dbReference type="InterPro" id="IPR003945">
    <property type="entry name" value="NU5C-like"/>
</dbReference>
<keyword evidence="8 10" id="KW-0472">Membrane</keyword>
<feature type="transmembrane region" description="Helical" evidence="10">
    <location>
        <begin position="372"/>
        <end position="393"/>
    </location>
</feature>
<dbReference type="InterPro" id="IPR001516">
    <property type="entry name" value="Proton_antipo_N"/>
</dbReference>
<gene>
    <name evidence="13" type="primary">nad5</name>
</gene>
<feature type="transmembrane region" description="Helical" evidence="10">
    <location>
        <begin position="330"/>
        <end position="352"/>
    </location>
</feature>
<keyword evidence="10" id="KW-0813">Transport</keyword>
<reference evidence="13" key="1">
    <citation type="journal article" date="2018" name="Mol. Phylogenet. Evol.">
        <title>Mitochondrial phylogenomics of the Hymenoptera.</title>
        <authorList>
            <person name="Tang P."/>
            <person name="Zhu J.C."/>
            <person name="Zheng B.Y."/>
            <person name="Wei S.J."/>
            <person name="Sharkey M."/>
            <person name="Chen X.X."/>
            <person name="Vogler A.P."/>
        </authorList>
    </citation>
    <scope>NUCLEOTIDE SEQUENCE</scope>
</reference>
<name>A0A3Q8UA72_9HYME</name>
<geneLocation type="mitochondrion" evidence="13"/>
<dbReference type="GO" id="GO:0008137">
    <property type="term" value="F:NADH dehydrogenase (ubiquinone) activity"/>
    <property type="evidence" value="ECO:0007669"/>
    <property type="project" value="UniProtKB-EC"/>
</dbReference>
<evidence type="ECO:0000313" key="13">
    <source>
        <dbReference type="EMBL" id="AZL93491.1"/>
    </source>
</evidence>
<organism evidence="13">
    <name type="scientific">Taeniogonalos tricolor</name>
    <dbReference type="NCBI Taxonomy" id="2491144"/>
    <lineage>
        <taxon>Eukaryota</taxon>
        <taxon>Metazoa</taxon>
        <taxon>Ecdysozoa</taxon>
        <taxon>Arthropoda</taxon>
        <taxon>Hexapoda</taxon>
        <taxon>Insecta</taxon>
        <taxon>Pterygota</taxon>
        <taxon>Neoptera</taxon>
        <taxon>Endopterygota</taxon>
        <taxon>Hymenoptera</taxon>
        <taxon>Apocrita</taxon>
        <taxon>Trigonaloidea</taxon>
        <taxon>Trigonalidae</taxon>
        <taxon>Taeniogonalos</taxon>
    </lineage>
</organism>
<comment type="subcellular location">
    <subcellularLocation>
        <location evidence="2">Membrane</location>
        <topology evidence="2">Multi-pass membrane protein</topology>
    </subcellularLocation>
</comment>
<evidence type="ECO:0000259" key="12">
    <source>
        <dbReference type="Pfam" id="PF00662"/>
    </source>
</evidence>
<evidence type="ECO:0000256" key="4">
    <source>
        <dbReference type="ARBA" id="ARBA00021096"/>
    </source>
</evidence>
<dbReference type="EC" id="7.1.1.2" evidence="3 10"/>
<dbReference type="Pfam" id="PF00662">
    <property type="entry name" value="Proton_antipo_N"/>
    <property type="match status" value="1"/>
</dbReference>
<evidence type="ECO:0000256" key="8">
    <source>
        <dbReference type="ARBA" id="ARBA00023136"/>
    </source>
</evidence>
<dbReference type="PANTHER" id="PTHR42829:SF2">
    <property type="entry name" value="NADH-UBIQUINONE OXIDOREDUCTASE CHAIN 5"/>
    <property type="match status" value="1"/>
</dbReference>
<feature type="transmembrane region" description="Helical" evidence="10">
    <location>
        <begin position="149"/>
        <end position="167"/>
    </location>
</feature>
<sequence length="554" mass="64665">MFLMNKFKYLFIFLSFMLFFLSLLLYINKMIFVCSWHFLTLNSKKIIYSLFLDWMTFIFMSTILMISSMIMLYSCSYMKHEFMKNMFTYMMIMFILSMIMMIISPNLMSIILGWDMLGLTSFCLILFYNTHNSLNSSLLTILSNRLGDIFILLTIALLMSMGSWNQFLYNNKFITSMFLILTAMTKSAQFPFSSWLPAAMAAPTPVSSLVHSSTLVTAGIYLLIRYNTIFKLFTIKMILIYSAITTLFLSSMMANMENDLKKIIALSTLSQLSIMMISLASNLKMLAFFHLITHAMFKSLLFMCSGSIIHNSFSMQNIRNLGNLLKITPFTSTCFLIANISLCGFMFMSGFFSKDLIIEMITIYKINTIPVIMMISSIGMTMSYSTRLIYMTLLNKSNFKNYLTKNFFCSEMNLSLIILTILSTIFGYNLFNMFFSPQSFPIIPINYKIILILNMILGVFSGNFLYNNFYKNKKIYSFVMNFFMMNKIITVISKLTLNLTIKSFDYEKKINELLSYKELFMMIKYSFKFKNKINWYKLYMMSILMTTLIFYTLT</sequence>
<evidence type="ECO:0000256" key="2">
    <source>
        <dbReference type="ARBA" id="ARBA00004141"/>
    </source>
</evidence>
<comment type="function">
    <text evidence="1">Core subunit of the mitochondrial membrane respiratory chain NADH dehydrogenase (Complex I) that is believed to belong to the minimal assembly required for catalysis. Complex I functions in the transfer of electrons from NADH to the respiratory chain. The immediate electron acceptor for the enzyme is believed to be ubiquinone.</text>
</comment>
<feature type="transmembrane region" description="Helical" evidence="10">
    <location>
        <begin position="230"/>
        <end position="251"/>
    </location>
</feature>
<feature type="transmembrane region" description="Helical" evidence="10">
    <location>
        <begin position="7"/>
        <end position="27"/>
    </location>
</feature>
<feature type="transmembrane region" description="Helical" evidence="10">
    <location>
        <begin position="86"/>
        <end position="104"/>
    </location>
</feature>
<keyword evidence="5 10" id="KW-0812">Transmembrane</keyword>
<keyword evidence="7 10" id="KW-1133">Transmembrane helix</keyword>
<comment type="function">
    <text evidence="10">Core subunit of the mitochondrial membrane respiratory chain NADH dehydrogenase (Complex I) which catalyzes electron transfer from NADH through the respiratory chain, using ubiquinone as an electron acceptor. Essential for the catalytic activity and assembly of complex I.</text>
</comment>
<keyword evidence="10" id="KW-0520">NAD</keyword>
<feature type="domain" description="NADH:quinone oxidoreductase/Mrp antiporter transmembrane" evidence="11">
    <location>
        <begin position="104"/>
        <end position="377"/>
    </location>
</feature>
<accession>A0A3Q8UA72</accession>
<dbReference type="PRINTS" id="PR01434">
    <property type="entry name" value="NADHDHGNASE5"/>
</dbReference>
<comment type="catalytic activity">
    <reaction evidence="9 10">
        <text>a ubiquinone + NADH + 5 H(+)(in) = a ubiquinol + NAD(+) + 4 H(+)(out)</text>
        <dbReference type="Rhea" id="RHEA:29091"/>
        <dbReference type="Rhea" id="RHEA-COMP:9565"/>
        <dbReference type="Rhea" id="RHEA-COMP:9566"/>
        <dbReference type="ChEBI" id="CHEBI:15378"/>
        <dbReference type="ChEBI" id="CHEBI:16389"/>
        <dbReference type="ChEBI" id="CHEBI:17976"/>
        <dbReference type="ChEBI" id="CHEBI:57540"/>
        <dbReference type="ChEBI" id="CHEBI:57945"/>
        <dbReference type="EC" id="7.1.1.2"/>
    </reaction>
</comment>
<feature type="transmembrane region" description="Helical" evidence="10">
    <location>
        <begin position="204"/>
        <end position="224"/>
    </location>
</feature>
<evidence type="ECO:0000256" key="1">
    <source>
        <dbReference type="ARBA" id="ARBA00003257"/>
    </source>
</evidence>
<dbReference type="GO" id="GO:0016020">
    <property type="term" value="C:membrane"/>
    <property type="evidence" value="ECO:0007669"/>
    <property type="project" value="UniProtKB-SubCell"/>
</dbReference>
<evidence type="ECO:0000256" key="9">
    <source>
        <dbReference type="ARBA" id="ARBA00049551"/>
    </source>
</evidence>
<keyword evidence="6" id="KW-0249">Electron transport</keyword>
<comment type="similarity">
    <text evidence="10">Belongs to the complex I subunit 5 family.</text>
</comment>
<protein>
    <recommendedName>
        <fullName evidence="4 10">NADH-ubiquinone oxidoreductase chain 5</fullName>
        <ecNumber evidence="3 10">7.1.1.2</ecNumber>
    </recommendedName>
</protein>
<evidence type="ECO:0000259" key="11">
    <source>
        <dbReference type="Pfam" id="PF00361"/>
    </source>
</evidence>
<feature type="transmembrane region" description="Helical" evidence="10">
    <location>
        <begin position="414"/>
        <end position="435"/>
    </location>
</feature>
<feature type="transmembrane region" description="Helical" evidence="10">
    <location>
        <begin position="110"/>
        <end position="128"/>
    </location>
</feature>
<evidence type="ECO:0000256" key="6">
    <source>
        <dbReference type="ARBA" id="ARBA00022982"/>
    </source>
</evidence>
<evidence type="ECO:0000256" key="5">
    <source>
        <dbReference type="ARBA" id="ARBA00022692"/>
    </source>
</evidence>
<dbReference type="GO" id="GO:0003954">
    <property type="term" value="F:NADH dehydrogenase activity"/>
    <property type="evidence" value="ECO:0007669"/>
    <property type="project" value="TreeGrafter"/>
</dbReference>
<evidence type="ECO:0000256" key="3">
    <source>
        <dbReference type="ARBA" id="ARBA00012944"/>
    </source>
</evidence>
<evidence type="ECO:0000256" key="10">
    <source>
        <dbReference type="RuleBase" id="RU003404"/>
    </source>
</evidence>
<proteinExistence type="inferred from homology"/>
<dbReference type="GO" id="GO:0015990">
    <property type="term" value="P:electron transport coupled proton transport"/>
    <property type="evidence" value="ECO:0007669"/>
    <property type="project" value="TreeGrafter"/>
</dbReference>
<evidence type="ECO:0000256" key="7">
    <source>
        <dbReference type="ARBA" id="ARBA00022989"/>
    </source>
</evidence>
<dbReference type="InterPro" id="IPR001750">
    <property type="entry name" value="ND/Mrp_TM"/>
</dbReference>
<dbReference type="PANTHER" id="PTHR42829">
    <property type="entry name" value="NADH-UBIQUINONE OXIDOREDUCTASE CHAIN 5"/>
    <property type="match status" value="1"/>
</dbReference>
<dbReference type="EMBL" id="MG923515">
    <property type="protein sequence ID" value="AZL93491.1"/>
    <property type="molecule type" value="Genomic_DNA"/>
</dbReference>
<dbReference type="GO" id="GO:0042773">
    <property type="term" value="P:ATP synthesis coupled electron transport"/>
    <property type="evidence" value="ECO:0007669"/>
    <property type="project" value="InterPro"/>
</dbReference>
<feature type="transmembrane region" description="Helical" evidence="10">
    <location>
        <begin position="447"/>
        <end position="466"/>
    </location>
</feature>
<keyword evidence="10" id="KW-0830">Ubiquinone</keyword>
<dbReference type="Pfam" id="PF00361">
    <property type="entry name" value="Proton_antipo_M"/>
    <property type="match status" value="1"/>
</dbReference>
<feature type="transmembrane region" description="Helical" evidence="10">
    <location>
        <begin position="47"/>
        <end position="74"/>
    </location>
</feature>